<evidence type="ECO:0000313" key="1">
    <source>
        <dbReference type="EMBL" id="NNU28109.1"/>
    </source>
</evidence>
<dbReference type="SUPFAM" id="SSF55961">
    <property type="entry name" value="Bet v1-like"/>
    <property type="match status" value="1"/>
</dbReference>
<dbReference type="AlphaFoldDB" id="A0A849K7V0"/>
<accession>A0A849K7V0</accession>
<reference evidence="1 2" key="1">
    <citation type="submission" date="2020-05" db="EMBL/GenBank/DDBJ databases">
        <title>Genome sequence of Isoptericola sp. JC619 isolated from Chilika lagoon, India.</title>
        <authorList>
            <person name="Kumar D."/>
            <person name="Appam K."/>
            <person name="Gandham S."/>
            <person name="Uppada J."/>
            <person name="Sasikala C."/>
            <person name="Venkata Ramana C."/>
        </authorList>
    </citation>
    <scope>NUCLEOTIDE SEQUENCE [LARGE SCALE GENOMIC DNA]</scope>
    <source>
        <strain evidence="1 2">JC619</strain>
    </source>
</reference>
<organism evidence="1 2">
    <name type="scientific">Isoptericola sediminis</name>
    <dbReference type="NCBI Taxonomy" id="2733572"/>
    <lineage>
        <taxon>Bacteria</taxon>
        <taxon>Bacillati</taxon>
        <taxon>Actinomycetota</taxon>
        <taxon>Actinomycetes</taxon>
        <taxon>Micrococcales</taxon>
        <taxon>Promicromonosporaceae</taxon>
        <taxon>Isoptericola</taxon>
    </lineage>
</organism>
<gene>
    <name evidence="1" type="ORF">HLI28_11235</name>
</gene>
<protein>
    <submittedName>
        <fullName evidence="1">DUF2505 domain-containing protein</fullName>
    </submittedName>
</protein>
<name>A0A849K7V0_9MICO</name>
<evidence type="ECO:0000313" key="2">
    <source>
        <dbReference type="Proteomes" id="UP000557204"/>
    </source>
</evidence>
<dbReference type="RefSeq" id="WP_171247654.1">
    <property type="nucleotide sequence ID" value="NZ_JABFAJ010000020.1"/>
</dbReference>
<sequence>MHLTVELTYAAETTAVAAALSDPEFLRWRSQDRGAAAATVVDLSGSHHAGFTLSLRRTVPTDVIPSQLRHVVGDQLEIRQAEAWEAPVDGRYVGTVVVEITGAPVRLTGTLLLAPTEDGGTRHVVEGEVHASVPLFAAAVEEAAASAVRRALEAEAQAARDWLARG</sequence>
<dbReference type="InterPro" id="IPR019639">
    <property type="entry name" value="DUF2505"/>
</dbReference>
<dbReference type="EMBL" id="JABFAJ010000020">
    <property type="protein sequence ID" value="NNU28109.1"/>
    <property type="molecule type" value="Genomic_DNA"/>
</dbReference>
<comment type="caution">
    <text evidence="1">The sequence shown here is derived from an EMBL/GenBank/DDBJ whole genome shotgun (WGS) entry which is preliminary data.</text>
</comment>
<keyword evidence="2" id="KW-1185">Reference proteome</keyword>
<dbReference type="Proteomes" id="UP000557204">
    <property type="component" value="Unassembled WGS sequence"/>
</dbReference>
<proteinExistence type="predicted"/>
<dbReference type="Pfam" id="PF10698">
    <property type="entry name" value="DUF2505"/>
    <property type="match status" value="1"/>
</dbReference>